<dbReference type="Proteomes" id="UP000299102">
    <property type="component" value="Unassembled WGS sequence"/>
</dbReference>
<keyword evidence="2" id="KW-1185">Reference proteome</keyword>
<name>A0A4C1Z4C8_EUMVA</name>
<proteinExistence type="predicted"/>
<sequence>MLRPTWLHYNSKLSRREMYRILTEYKCKIAIFPVSESSGGPLSPLFLHFFPPDILFLPKRLATHFYRLGLRGSMGSGDHVLSGDAHSDPTFRILRDTRNKAALGAENAELAGDGHLEQTIWLSCFRSGEQDEELA</sequence>
<gene>
    <name evidence="1" type="ORF">EVAR_65348_1</name>
</gene>
<accession>A0A4C1Z4C8</accession>
<dbReference type="AlphaFoldDB" id="A0A4C1Z4C8"/>
<reference evidence="1 2" key="1">
    <citation type="journal article" date="2019" name="Commun. Biol.">
        <title>The bagworm genome reveals a unique fibroin gene that provides high tensile strength.</title>
        <authorList>
            <person name="Kono N."/>
            <person name="Nakamura H."/>
            <person name="Ohtoshi R."/>
            <person name="Tomita M."/>
            <person name="Numata K."/>
            <person name="Arakawa K."/>
        </authorList>
    </citation>
    <scope>NUCLEOTIDE SEQUENCE [LARGE SCALE GENOMIC DNA]</scope>
</reference>
<dbReference type="EMBL" id="BGZK01001550">
    <property type="protein sequence ID" value="GBP82152.1"/>
    <property type="molecule type" value="Genomic_DNA"/>
</dbReference>
<evidence type="ECO:0000313" key="1">
    <source>
        <dbReference type="EMBL" id="GBP82152.1"/>
    </source>
</evidence>
<comment type="caution">
    <text evidence="1">The sequence shown here is derived from an EMBL/GenBank/DDBJ whole genome shotgun (WGS) entry which is preliminary data.</text>
</comment>
<organism evidence="1 2">
    <name type="scientific">Eumeta variegata</name>
    <name type="common">Bagworm moth</name>
    <name type="synonym">Eumeta japonica</name>
    <dbReference type="NCBI Taxonomy" id="151549"/>
    <lineage>
        <taxon>Eukaryota</taxon>
        <taxon>Metazoa</taxon>
        <taxon>Ecdysozoa</taxon>
        <taxon>Arthropoda</taxon>
        <taxon>Hexapoda</taxon>
        <taxon>Insecta</taxon>
        <taxon>Pterygota</taxon>
        <taxon>Neoptera</taxon>
        <taxon>Endopterygota</taxon>
        <taxon>Lepidoptera</taxon>
        <taxon>Glossata</taxon>
        <taxon>Ditrysia</taxon>
        <taxon>Tineoidea</taxon>
        <taxon>Psychidae</taxon>
        <taxon>Oiketicinae</taxon>
        <taxon>Eumeta</taxon>
    </lineage>
</organism>
<evidence type="ECO:0000313" key="2">
    <source>
        <dbReference type="Proteomes" id="UP000299102"/>
    </source>
</evidence>
<protein>
    <submittedName>
        <fullName evidence="1">Uncharacterized protein</fullName>
    </submittedName>
</protein>